<evidence type="ECO:0000256" key="1">
    <source>
        <dbReference type="ARBA" id="ARBA00022801"/>
    </source>
</evidence>
<evidence type="ECO:0008006" key="4">
    <source>
        <dbReference type="Google" id="ProtNLM"/>
    </source>
</evidence>
<gene>
    <name evidence="2" type="ORF">GpartN1_g6414.t1</name>
</gene>
<dbReference type="Pfam" id="PF02545">
    <property type="entry name" value="Maf"/>
    <property type="match status" value="1"/>
</dbReference>
<dbReference type="GO" id="GO:0047429">
    <property type="term" value="F:nucleoside triphosphate diphosphatase activity"/>
    <property type="evidence" value="ECO:0007669"/>
    <property type="project" value="InterPro"/>
</dbReference>
<dbReference type="InterPro" id="IPR029001">
    <property type="entry name" value="ITPase-like_fam"/>
</dbReference>
<dbReference type="OrthoDB" id="10267058at2759"/>
<dbReference type="InterPro" id="IPR003697">
    <property type="entry name" value="Maf-like"/>
</dbReference>
<keyword evidence="3" id="KW-1185">Reference proteome</keyword>
<dbReference type="Gene3D" id="3.90.950.10">
    <property type="match status" value="1"/>
</dbReference>
<keyword evidence="1" id="KW-0378">Hydrolase</keyword>
<dbReference type="FunFam" id="3.90.950.10:FF:000008">
    <property type="entry name" value="Maf-like protein, expressed"/>
    <property type="match status" value="1"/>
</dbReference>
<reference evidence="2" key="2">
    <citation type="submission" date="2022-01" db="EMBL/GenBank/DDBJ databases">
        <authorList>
            <person name="Hirooka S."/>
            <person name="Miyagishima S.Y."/>
        </authorList>
    </citation>
    <scope>NUCLEOTIDE SEQUENCE</scope>
    <source>
        <strain evidence="2">NBRC 102759</strain>
    </source>
</reference>
<sequence>MSFHLILGSSSPSRQALLKQWGYEFETEPADIDEKSIRAETAEELVQKLALAKSEAILARRTRFEDQKPTLLVTADQVVVHEGRILEKPKDAKEAHEFISGYSCSPAVTVGAIVVTNCQSHRRECGLDRSEIYFRPIPDSVIQQLVEEGSVYYCAGGLQVENPLVSKFVDHIVGTLDSVMGLSRQVLEDLIEKVISGQSLKV</sequence>
<evidence type="ECO:0000313" key="3">
    <source>
        <dbReference type="Proteomes" id="UP001061958"/>
    </source>
</evidence>
<comment type="caution">
    <text evidence="2">The sequence shown here is derived from an EMBL/GenBank/DDBJ whole genome shotgun (WGS) entry which is preliminary data.</text>
</comment>
<accession>A0A9C7Q199</accession>
<organism evidence="2 3">
    <name type="scientific">Galdieria partita</name>
    <dbReference type="NCBI Taxonomy" id="83374"/>
    <lineage>
        <taxon>Eukaryota</taxon>
        <taxon>Rhodophyta</taxon>
        <taxon>Bangiophyceae</taxon>
        <taxon>Galdieriales</taxon>
        <taxon>Galdieriaceae</taxon>
        <taxon>Galdieria</taxon>
    </lineage>
</organism>
<dbReference type="AlphaFoldDB" id="A0A9C7Q199"/>
<evidence type="ECO:0000313" key="2">
    <source>
        <dbReference type="EMBL" id="GJQ14623.1"/>
    </source>
</evidence>
<reference evidence="2" key="1">
    <citation type="journal article" date="2022" name="Proc. Natl. Acad. Sci. U.S.A.">
        <title>Life cycle and functional genomics of the unicellular red alga Galdieria for elucidating algal and plant evolution and industrial use.</title>
        <authorList>
            <person name="Hirooka S."/>
            <person name="Itabashi T."/>
            <person name="Ichinose T.M."/>
            <person name="Onuma R."/>
            <person name="Fujiwara T."/>
            <person name="Yamashita S."/>
            <person name="Jong L.W."/>
            <person name="Tomita R."/>
            <person name="Iwane A.H."/>
            <person name="Miyagishima S.Y."/>
        </authorList>
    </citation>
    <scope>NUCLEOTIDE SEQUENCE</scope>
    <source>
        <strain evidence="2">NBRC 102759</strain>
    </source>
</reference>
<dbReference type="EMBL" id="BQMJ01000057">
    <property type="protein sequence ID" value="GJQ14623.1"/>
    <property type="molecule type" value="Genomic_DNA"/>
</dbReference>
<protein>
    <recommendedName>
        <fullName evidence="4">Maf-like protein</fullName>
    </recommendedName>
</protein>
<dbReference type="Proteomes" id="UP001061958">
    <property type="component" value="Unassembled WGS sequence"/>
</dbReference>
<dbReference type="HAMAP" id="MF_00528">
    <property type="entry name" value="Maf"/>
    <property type="match status" value="1"/>
</dbReference>
<dbReference type="PANTHER" id="PTHR43213">
    <property type="entry name" value="BIFUNCTIONAL DTTP/UTP PYROPHOSPHATASE/METHYLTRANSFERASE PROTEIN-RELATED"/>
    <property type="match status" value="1"/>
</dbReference>
<dbReference type="PIRSF" id="PIRSF006305">
    <property type="entry name" value="Maf"/>
    <property type="match status" value="1"/>
</dbReference>
<dbReference type="PANTHER" id="PTHR43213:SF4">
    <property type="entry name" value="7-METHYL-GTP PYROPHOSPHATASE"/>
    <property type="match status" value="1"/>
</dbReference>
<proteinExistence type="inferred from homology"/>
<name>A0A9C7Q199_9RHOD</name>
<dbReference type="SUPFAM" id="SSF52972">
    <property type="entry name" value="ITPase-like"/>
    <property type="match status" value="1"/>
</dbReference>
<dbReference type="CDD" id="cd00555">
    <property type="entry name" value="Maf"/>
    <property type="match status" value="1"/>
</dbReference>